<proteinExistence type="predicted"/>
<dbReference type="EMBL" id="CAMGYJ010000008">
    <property type="protein sequence ID" value="CAI0456496.1"/>
    <property type="molecule type" value="Genomic_DNA"/>
</dbReference>
<keyword evidence="2" id="KW-1185">Reference proteome</keyword>
<reference evidence="1" key="1">
    <citation type="submission" date="2022-08" db="EMBL/GenBank/DDBJ databases">
        <authorList>
            <person name="Gutierrez-Valencia J."/>
        </authorList>
    </citation>
    <scope>NUCLEOTIDE SEQUENCE</scope>
</reference>
<organism evidence="1 2">
    <name type="scientific">Linum tenue</name>
    <dbReference type="NCBI Taxonomy" id="586396"/>
    <lineage>
        <taxon>Eukaryota</taxon>
        <taxon>Viridiplantae</taxon>
        <taxon>Streptophyta</taxon>
        <taxon>Embryophyta</taxon>
        <taxon>Tracheophyta</taxon>
        <taxon>Spermatophyta</taxon>
        <taxon>Magnoliopsida</taxon>
        <taxon>eudicotyledons</taxon>
        <taxon>Gunneridae</taxon>
        <taxon>Pentapetalae</taxon>
        <taxon>rosids</taxon>
        <taxon>fabids</taxon>
        <taxon>Malpighiales</taxon>
        <taxon>Linaceae</taxon>
        <taxon>Linum</taxon>
    </lineage>
</organism>
<accession>A0AAV0ND75</accession>
<sequence>MDPGNGTSISFWYDAWVPGMVLASAFPRVVVAAVDPNASLSDVASLEDGTGAKGVISRVIRFLLSGLGGFCR</sequence>
<evidence type="ECO:0000313" key="2">
    <source>
        <dbReference type="Proteomes" id="UP001154282"/>
    </source>
</evidence>
<dbReference type="Proteomes" id="UP001154282">
    <property type="component" value="Unassembled WGS sequence"/>
</dbReference>
<gene>
    <name evidence="1" type="ORF">LITE_LOCUS32785</name>
</gene>
<comment type="caution">
    <text evidence="1">The sequence shown here is derived from an EMBL/GenBank/DDBJ whole genome shotgun (WGS) entry which is preliminary data.</text>
</comment>
<evidence type="ECO:0000313" key="1">
    <source>
        <dbReference type="EMBL" id="CAI0456496.1"/>
    </source>
</evidence>
<dbReference type="AlphaFoldDB" id="A0AAV0ND75"/>
<name>A0AAV0ND75_9ROSI</name>
<protein>
    <submittedName>
        <fullName evidence="1">Uncharacterized protein</fullName>
    </submittedName>
</protein>